<evidence type="ECO:0000256" key="1">
    <source>
        <dbReference type="SAM" id="MobiDB-lite"/>
    </source>
</evidence>
<dbReference type="EMBL" id="JBBEGM010000009">
    <property type="protein sequence ID" value="MEJ2863730.1"/>
    <property type="molecule type" value="Genomic_DNA"/>
</dbReference>
<sequence>MPRVPNLHGAAVALSRAQAVTAAAQAARDRSTEGRLRRWRQRRREQRPLEVSSETEAMLRDRLFT</sequence>
<protein>
    <submittedName>
        <fullName evidence="2">Uncharacterized protein</fullName>
    </submittedName>
</protein>
<reference evidence="2 3" key="1">
    <citation type="submission" date="2024-03" db="EMBL/GenBank/DDBJ databases">
        <title>Actinomycetospora sp. OC33-EN07, a novel actinomycete isolated from wild orchid (Aerides multiflora).</title>
        <authorList>
            <person name="Suriyachadkun C."/>
        </authorList>
    </citation>
    <scope>NUCLEOTIDE SEQUENCE [LARGE SCALE GENOMIC DNA]</scope>
    <source>
        <strain evidence="2 3">OC33-EN07</strain>
    </source>
</reference>
<dbReference type="RefSeq" id="WP_337705090.1">
    <property type="nucleotide sequence ID" value="NZ_JBBEGM010000009.1"/>
</dbReference>
<gene>
    <name evidence="2" type="ORF">WCD58_21410</name>
</gene>
<comment type="caution">
    <text evidence="2">The sequence shown here is derived from an EMBL/GenBank/DDBJ whole genome shotgun (WGS) entry which is preliminary data.</text>
</comment>
<feature type="region of interest" description="Disordered" evidence="1">
    <location>
        <begin position="25"/>
        <end position="65"/>
    </location>
</feature>
<evidence type="ECO:0000313" key="3">
    <source>
        <dbReference type="Proteomes" id="UP001369736"/>
    </source>
</evidence>
<dbReference type="Proteomes" id="UP001369736">
    <property type="component" value="Unassembled WGS sequence"/>
</dbReference>
<keyword evidence="3" id="KW-1185">Reference proteome</keyword>
<name>A0ABU8MAJ6_9PSEU</name>
<organism evidence="2 3">
    <name type="scientific">Actinomycetospora flava</name>
    <dbReference type="NCBI Taxonomy" id="3129232"/>
    <lineage>
        <taxon>Bacteria</taxon>
        <taxon>Bacillati</taxon>
        <taxon>Actinomycetota</taxon>
        <taxon>Actinomycetes</taxon>
        <taxon>Pseudonocardiales</taxon>
        <taxon>Pseudonocardiaceae</taxon>
        <taxon>Actinomycetospora</taxon>
    </lineage>
</organism>
<proteinExistence type="predicted"/>
<feature type="compositionally biased region" description="Basic and acidic residues" evidence="1">
    <location>
        <begin position="27"/>
        <end position="36"/>
    </location>
</feature>
<accession>A0ABU8MAJ6</accession>
<evidence type="ECO:0000313" key="2">
    <source>
        <dbReference type="EMBL" id="MEJ2863730.1"/>
    </source>
</evidence>